<dbReference type="AlphaFoldDB" id="A0AAN7LN23"/>
<name>A0AAN7LN23_TRANT</name>
<evidence type="ECO:0000313" key="2">
    <source>
        <dbReference type="Proteomes" id="UP001346149"/>
    </source>
</evidence>
<comment type="caution">
    <text evidence="1">The sequence shown here is derived from an EMBL/GenBank/DDBJ whole genome shotgun (WGS) entry which is preliminary data.</text>
</comment>
<gene>
    <name evidence="1" type="ORF">SAY86_001842</name>
</gene>
<protein>
    <submittedName>
        <fullName evidence="1">Uncharacterized protein</fullName>
    </submittedName>
</protein>
<proteinExistence type="predicted"/>
<evidence type="ECO:0000313" key="1">
    <source>
        <dbReference type="EMBL" id="KAK4785153.1"/>
    </source>
</evidence>
<organism evidence="1 2">
    <name type="scientific">Trapa natans</name>
    <name type="common">Water chestnut</name>
    <dbReference type="NCBI Taxonomy" id="22666"/>
    <lineage>
        <taxon>Eukaryota</taxon>
        <taxon>Viridiplantae</taxon>
        <taxon>Streptophyta</taxon>
        <taxon>Embryophyta</taxon>
        <taxon>Tracheophyta</taxon>
        <taxon>Spermatophyta</taxon>
        <taxon>Magnoliopsida</taxon>
        <taxon>eudicotyledons</taxon>
        <taxon>Gunneridae</taxon>
        <taxon>Pentapetalae</taxon>
        <taxon>rosids</taxon>
        <taxon>malvids</taxon>
        <taxon>Myrtales</taxon>
        <taxon>Lythraceae</taxon>
        <taxon>Trapa</taxon>
    </lineage>
</organism>
<accession>A0AAN7LN23</accession>
<reference evidence="1 2" key="1">
    <citation type="journal article" date="2023" name="Hortic Res">
        <title>Pangenome of water caltrop reveals structural variations and asymmetric subgenome divergence after allopolyploidization.</title>
        <authorList>
            <person name="Zhang X."/>
            <person name="Chen Y."/>
            <person name="Wang L."/>
            <person name="Yuan Y."/>
            <person name="Fang M."/>
            <person name="Shi L."/>
            <person name="Lu R."/>
            <person name="Comes H.P."/>
            <person name="Ma Y."/>
            <person name="Chen Y."/>
            <person name="Huang G."/>
            <person name="Zhou Y."/>
            <person name="Zheng Z."/>
            <person name="Qiu Y."/>
        </authorList>
    </citation>
    <scope>NUCLEOTIDE SEQUENCE [LARGE SCALE GENOMIC DNA]</scope>
    <source>
        <strain evidence="1">F231</strain>
    </source>
</reference>
<dbReference type="Proteomes" id="UP001346149">
    <property type="component" value="Unassembled WGS sequence"/>
</dbReference>
<dbReference type="EMBL" id="JAXQNO010000013">
    <property type="protein sequence ID" value="KAK4785153.1"/>
    <property type="molecule type" value="Genomic_DNA"/>
</dbReference>
<sequence length="157" mass="18124">MSAQLTLGFWRGRIQNRDPILRWSWLCFTRDSRLVPAQMSTRRFTPTSSWSPLITSHDKARVNTSAGEAVNTTDRRTVDFHPSVWGDYFIEYTSSRDKSYSKRTESCPLEDRQLDKDAGCSVQGWRPLHAFGDEAHGYYIVSTRSSLLNSHCTWLDQ</sequence>
<keyword evidence="2" id="KW-1185">Reference proteome</keyword>